<gene>
    <name evidence="1" type="ORF">GUJ93_ZPchr0010g10207</name>
</gene>
<keyword evidence="2" id="KW-1185">Reference proteome</keyword>
<reference evidence="1" key="1">
    <citation type="journal article" date="2021" name="bioRxiv">
        <title>Whole Genome Assembly and Annotation of Northern Wild Rice, Zizania palustris L., Supports a Whole Genome Duplication in the Zizania Genus.</title>
        <authorList>
            <person name="Haas M."/>
            <person name="Kono T."/>
            <person name="Macchietto M."/>
            <person name="Millas R."/>
            <person name="McGilp L."/>
            <person name="Shao M."/>
            <person name="Duquette J."/>
            <person name="Hirsch C.N."/>
            <person name="Kimball J."/>
        </authorList>
    </citation>
    <scope>NUCLEOTIDE SEQUENCE</scope>
    <source>
        <tissue evidence="1">Fresh leaf tissue</tissue>
    </source>
</reference>
<comment type="caution">
    <text evidence="1">The sequence shown here is derived from an EMBL/GenBank/DDBJ whole genome shotgun (WGS) entry which is preliminary data.</text>
</comment>
<dbReference type="AlphaFoldDB" id="A0A8J5WF28"/>
<name>A0A8J5WF28_ZIZPA</name>
<proteinExistence type="predicted"/>
<dbReference type="EMBL" id="JAAALK010000082">
    <property type="protein sequence ID" value="KAG8087513.1"/>
    <property type="molecule type" value="Genomic_DNA"/>
</dbReference>
<evidence type="ECO:0000313" key="1">
    <source>
        <dbReference type="EMBL" id="KAG8087513.1"/>
    </source>
</evidence>
<evidence type="ECO:0000313" key="2">
    <source>
        <dbReference type="Proteomes" id="UP000729402"/>
    </source>
</evidence>
<sequence length="277" mass="30277">MHACMHRPWCGVAVGRSVAISTHIAVRAHQRKTRTGPGRPCACEGGWVWRWGLVADRVDAAGVHVHRVVRSIQRCPRGDRDVHMRAPAPARPLSAAHHMLTGGPPRVPVPPRANVVLYSATGDNMIRPRASSSLSSRRRASPARLLTPRRARVDWTACLRCVAAPCALSGDPLIPSTRGAQRARGLNFQSGCSRKCMRRPRRAGAGESGLPRGWARPARARGRRVGCDWQARRIDALRCRASSRASPAPFVVACIYLHHDVVGTLCVVTARQHDEES</sequence>
<organism evidence="1 2">
    <name type="scientific">Zizania palustris</name>
    <name type="common">Northern wild rice</name>
    <dbReference type="NCBI Taxonomy" id="103762"/>
    <lineage>
        <taxon>Eukaryota</taxon>
        <taxon>Viridiplantae</taxon>
        <taxon>Streptophyta</taxon>
        <taxon>Embryophyta</taxon>
        <taxon>Tracheophyta</taxon>
        <taxon>Spermatophyta</taxon>
        <taxon>Magnoliopsida</taxon>
        <taxon>Liliopsida</taxon>
        <taxon>Poales</taxon>
        <taxon>Poaceae</taxon>
        <taxon>BOP clade</taxon>
        <taxon>Oryzoideae</taxon>
        <taxon>Oryzeae</taxon>
        <taxon>Zizaniinae</taxon>
        <taxon>Zizania</taxon>
    </lineage>
</organism>
<dbReference type="Proteomes" id="UP000729402">
    <property type="component" value="Unassembled WGS sequence"/>
</dbReference>
<protein>
    <submittedName>
        <fullName evidence="1">Uncharacterized protein</fullName>
    </submittedName>
</protein>
<accession>A0A8J5WF28</accession>
<reference evidence="1" key="2">
    <citation type="submission" date="2021-02" db="EMBL/GenBank/DDBJ databases">
        <authorList>
            <person name="Kimball J.A."/>
            <person name="Haas M.W."/>
            <person name="Macchietto M."/>
            <person name="Kono T."/>
            <person name="Duquette J."/>
            <person name="Shao M."/>
        </authorList>
    </citation>
    <scope>NUCLEOTIDE SEQUENCE</scope>
    <source>
        <tissue evidence="1">Fresh leaf tissue</tissue>
    </source>
</reference>